<protein>
    <submittedName>
        <fullName evidence="4">16S rRNA (Guanine(966)-N(2))-methyltransferase RsmD</fullName>
        <ecNumber evidence="4">2.1.1.171</ecNumber>
    </submittedName>
</protein>
<evidence type="ECO:0000256" key="2">
    <source>
        <dbReference type="ARBA" id="ARBA00022679"/>
    </source>
</evidence>
<dbReference type="InterPro" id="IPR002052">
    <property type="entry name" value="DNA_methylase_N6_adenine_CS"/>
</dbReference>
<dbReference type="PANTHER" id="PTHR43542:SF1">
    <property type="entry name" value="METHYLTRANSFERASE"/>
    <property type="match status" value="1"/>
</dbReference>
<keyword evidence="5" id="KW-1185">Reference proteome</keyword>
<keyword evidence="1 4" id="KW-0489">Methyltransferase</keyword>
<feature type="region of interest" description="Disordered" evidence="3">
    <location>
        <begin position="1"/>
        <end position="24"/>
    </location>
</feature>
<dbReference type="PANTHER" id="PTHR43542">
    <property type="entry name" value="METHYLTRANSFERASE"/>
    <property type="match status" value="1"/>
</dbReference>
<dbReference type="InterPro" id="IPR004398">
    <property type="entry name" value="RNA_MeTrfase_RsmD"/>
</dbReference>
<dbReference type="EC" id="2.1.1.171" evidence="4"/>
<proteinExistence type="predicted"/>
<accession>A0ABT0DIJ9</accession>
<evidence type="ECO:0000313" key="4">
    <source>
        <dbReference type="EMBL" id="MCK0206912.1"/>
    </source>
</evidence>
<evidence type="ECO:0000313" key="5">
    <source>
        <dbReference type="Proteomes" id="UP001202867"/>
    </source>
</evidence>
<dbReference type="SUPFAM" id="SSF53335">
    <property type="entry name" value="S-adenosyl-L-methionine-dependent methyltransferases"/>
    <property type="match status" value="1"/>
</dbReference>
<dbReference type="Gene3D" id="3.40.50.150">
    <property type="entry name" value="Vaccinia Virus protein VP39"/>
    <property type="match status" value="1"/>
</dbReference>
<dbReference type="PROSITE" id="PS00092">
    <property type="entry name" value="N6_MTASE"/>
    <property type="match status" value="1"/>
</dbReference>
<keyword evidence="2 4" id="KW-0808">Transferase</keyword>
<organism evidence="4 5">
    <name type="scientific">Ancylobacter koreensis</name>
    <dbReference type="NCBI Taxonomy" id="266121"/>
    <lineage>
        <taxon>Bacteria</taxon>
        <taxon>Pseudomonadati</taxon>
        <taxon>Pseudomonadota</taxon>
        <taxon>Alphaproteobacteria</taxon>
        <taxon>Hyphomicrobiales</taxon>
        <taxon>Xanthobacteraceae</taxon>
        <taxon>Ancylobacter</taxon>
    </lineage>
</organism>
<dbReference type="NCBIfam" id="TIGR00095">
    <property type="entry name" value="16S rRNA (guanine(966)-N(2))-methyltransferase RsmD"/>
    <property type="match status" value="1"/>
</dbReference>
<reference evidence="4 5" key="1">
    <citation type="submission" date="2022-04" db="EMBL/GenBank/DDBJ databases">
        <authorList>
            <person name="Grouzdev D.S."/>
            <person name="Pantiukh K.S."/>
            <person name="Krutkina M.S."/>
        </authorList>
    </citation>
    <scope>NUCLEOTIDE SEQUENCE [LARGE SCALE GENOMIC DNA]</scope>
    <source>
        <strain evidence="4 5">Jip08</strain>
    </source>
</reference>
<evidence type="ECO:0000256" key="3">
    <source>
        <dbReference type="SAM" id="MobiDB-lite"/>
    </source>
</evidence>
<comment type="caution">
    <text evidence="4">The sequence shown here is derived from an EMBL/GenBank/DDBJ whole genome shotgun (WGS) entry which is preliminary data.</text>
</comment>
<dbReference type="RefSeq" id="WP_247198555.1">
    <property type="nucleotide sequence ID" value="NZ_JALKCG010000001.1"/>
</dbReference>
<name>A0ABT0DIJ9_9HYPH</name>
<reference evidence="5" key="2">
    <citation type="submission" date="2023-07" db="EMBL/GenBank/DDBJ databases">
        <title>Ancylobacter moscoviensis sp. nov., facultatively methylotrophic bacteria from activated sludge and the reclassification of Starkeya novella (Starkey 1934) Kelly et al. 2000 as Ancylobacter novellus comb. nov., Starkeya koreensis Im et al. 2006 as Ancylobacter koreensis comb.nov., Angulomicrobium tetraedrale Vasil'eva et al. 1986 as Ancylobacter tetraedralis comb. nov., Angulomicrobium amanitiforme Fritz et al. 2004 as Ancylobacter amanitiformis comb. nov. and Methylorhabdus multivorans Doronina et al. 1996 as Ancylobacter multivorans comb. nov. and emended description of the genus Ancylobacter.</title>
        <authorList>
            <person name="Doronina N."/>
            <person name="Chemodurova A."/>
            <person name="Grouzdev D."/>
            <person name="Koziaeva V."/>
            <person name="Shi W."/>
            <person name="Wu L."/>
            <person name="Kaparullina E."/>
        </authorList>
    </citation>
    <scope>NUCLEOTIDE SEQUENCE [LARGE SCALE GENOMIC DNA]</scope>
    <source>
        <strain evidence="5">Jip08</strain>
    </source>
</reference>
<gene>
    <name evidence="4" type="primary">rsmD</name>
    <name evidence="4" type="ORF">MWN33_02575</name>
</gene>
<dbReference type="EMBL" id="JALKCG010000001">
    <property type="protein sequence ID" value="MCK0206912.1"/>
    <property type="molecule type" value="Genomic_DNA"/>
</dbReference>
<dbReference type="GO" id="GO:0052913">
    <property type="term" value="F:16S rRNA (guanine(966)-N(2))-methyltransferase activity"/>
    <property type="evidence" value="ECO:0007669"/>
    <property type="project" value="UniProtKB-EC"/>
</dbReference>
<dbReference type="PIRSF" id="PIRSF004553">
    <property type="entry name" value="CHP00095"/>
    <property type="match status" value="1"/>
</dbReference>
<evidence type="ECO:0000256" key="1">
    <source>
        <dbReference type="ARBA" id="ARBA00022603"/>
    </source>
</evidence>
<dbReference type="CDD" id="cd02440">
    <property type="entry name" value="AdoMet_MTases"/>
    <property type="match status" value="1"/>
</dbReference>
<dbReference type="Proteomes" id="UP001202867">
    <property type="component" value="Unassembled WGS sequence"/>
</dbReference>
<dbReference type="Pfam" id="PF03602">
    <property type="entry name" value="Cons_hypoth95"/>
    <property type="match status" value="1"/>
</dbReference>
<sequence>MRIVGGRFRGRALQGPSSSATRPTSDRLREALFNVLAHAYGDAADGARVLDLFAGTGALGLEALSRGAKFAVFVEEAPEPRGLIRANVEALGVGGITRIFRRDATKLGAALASDSFDLVFCDPPYGRGLAEKALTSAREGNWLAPAALVVVEESVEAAFAAPEGFEELERRRYDASEIVIMRGPS</sequence>
<dbReference type="InterPro" id="IPR029063">
    <property type="entry name" value="SAM-dependent_MTases_sf"/>
</dbReference>